<name>A0A8T4C798_9ARCH</name>
<proteinExistence type="predicted"/>
<feature type="transmembrane region" description="Helical" evidence="6">
    <location>
        <begin position="464"/>
        <end position="483"/>
    </location>
</feature>
<feature type="transmembrane region" description="Helical" evidence="6">
    <location>
        <begin position="495"/>
        <end position="515"/>
    </location>
</feature>
<keyword evidence="4 6" id="KW-1133">Transmembrane helix</keyword>
<feature type="transmembrane region" description="Helical" evidence="6">
    <location>
        <begin position="140"/>
        <end position="166"/>
    </location>
</feature>
<protein>
    <recommendedName>
        <fullName evidence="7">Type II secretion system protein GspF domain-containing protein</fullName>
    </recommendedName>
</protein>
<evidence type="ECO:0000256" key="6">
    <source>
        <dbReference type="SAM" id="Phobius"/>
    </source>
</evidence>
<accession>A0A8T4C798</accession>
<keyword evidence="2" id="KW-1003">Cell membrane</keyword>
<organism evidence="8 9">
    <name type="scientific">Candidatus Iainarchaeum sp</name>
    <dbReference type="NCBI Taxonomy" id="3101447"/>
    <lineage>
        <taxon>Archaea</taxon>
        <taxon>Candidatus Iainarchaeota</taxon>
        <taxon>Candidatus Iainarchaeia</taxon>
        <taxon>Candidatus Iainarchaeales</taxon>
        <taxon>Candidatus Iainarchaeaceae</taxon>
        <taxon>Candidatus Iainarchaeum</taxon>
    </lineage>
</organism>
<feature type="transmembrane region" description="Helical" evidence="6">
    <location>
        <begin position="245"/>
        <end position="266"/>
    </location>
</feature>
<evidence type="ECO:0000256" key="3">
    <source>
        <dbReference type="ARBA" id="ARBA00022692"/>
    </source>
</evidence>
<keyword evidence="3 6" id="KW-0812">Transmembrane</keyword>
<dbReference type="Pfam" id="PF00482">
    <property type="entry name" value="T2SSF"/>
    <property type="match status" value="1"/>
</dbReference>
<evidence type="ECO:0000256" key="4">
    <source>
        <dbReference type="ARBA" id="ARBA00022989"/>
    </source>
</evidence>
<evidence type="ECO:0000256" key="5">
    <source>
        <dbReference type="ARBA" id="ARBA00023136"/>
    </source>
</evidence>
<keyword evidence="5 6" id="KW-0472">Membrane</keyword>
<evidence type="ECO:0000313" key="8">
    <source>
        <dbReference type="EMBL" id="MBM3282064.1"/>
    </source>
</evidence>
<evidence type="ECO:0000259" key="7">
    <source>
        <dbReference type="Pfam" id="PF00482"/>
    </source>
</evidence>
<feature type="transmembrane region" description="Helical" evidence="6">
    <location>
        <begin position="178"/>
        <end position="199"/>
    </location>
</feature>
<dbReference type="AlphaFoldDB" id="A0A8T4C798"/>
<comment type="caution">
    <text evidence="8">The sequence shown here is derived from an EMBL/GenBank/DDBJ whole genome shotgun (WGS) entry which is preliminary data.</text>
</comment>
<feature type="domain" description="Type II secretion system protein GspF" evidence="7">
    <location>
        <begin position="333"/>
        <end position="437"/>
    </location>
</feature>
<evidence type="ECO:0000256" key="2">
    <source>
        <dbReference type="ARBA" id="ARBA00022475"/>
    </source>
</evidence>
<dbReference type="InterPro" id="IPR018076">
    <property type="entry name" value="T2SS_GspF_dom"/>
</dbReference>
<evidence type="ECO:0000256" key="1">
    <source>
        <dbReference type="ARBA" id="ARBA00004651"/>
    </source>
</evidence>
<comment type="subcellular location">
    <subcellularLocation>
        <location evidence="1">Cell membrane</location>
        <topology evidence="1">Multi-pass membrane protein</topology>
    </subcellularLocation>
</comment>
<evidence type="ECO:0000313" key="9">
    <source>
        <dbReference type="Proteomes" id="UP000774699"/>
    </source>
</evidence>
<dbReference type="GO" id="GO:0005886">
    <property type="term" value="C:plasma membrane"/>
    <property type="evidence" value="ECO:0007669"/>
    <property type="project" value="UniProtKB-SubCell"/>
</dbReference>
<sequence>MNKTASLSFTTPLLHRIHSWNEKRMNDACVDGFISAILTEWNTSSFEKMLTRAAEQTPFPLRKHVKKMLHRVGEKGMSMDESLELFSKEYDTSMGTRTISLLRHAYKNGCTRSTRDAFTQLGEDAREHARVQWKTYANKLVVYSLLFIGVSALVPALFLAFVTIGSRFLELSLTQTDILFTTFLIFPLLDLGVLVGVHLQKPPIPRMNTPISHEWNHDLFNYFHAWKKRLDEIIRLNGDSRGVSGMMYTCTLCAAGLFIVAWTFYLRNPEWGAFWASTFLFALVGPFLAYGIWNIIAFEKNTQTMEKQAGEALLILSSIPHTESFVSQLEWVSTITPQPLRETWKKMTQTIQQGKNPEEAFELLFHARNSSILESVSSLMKQTYESGNPFGTRARELAQKIMTHHSSLHERRSVLLVEKYTILFAGGILVPFLLGILTGVVSSLPFTTNTSLIPEGADALFTTALQGVRGYLLLYACIAGLFVGMQEDKWGEGMAYSLILLPSAQIIYMIGSAWVA</sequence>
<dbReference type="EMBL" id="VGJJ01000008">
    <property type="protein sequence ID" value="MBM3282064.1"/>
    <property type="molecule type" value="Genomic_DNA"/>
</dbReference>
<feature type="transmembrane region" description="Helical" evidence="6">
    <location>
        <begin position="272"/>
        <end position="298"/>
    </location>
</feature>
<feature type="transmembrane region" description="Helical" evidence="6">
    <location>
        <begin position="420"/>
        <end position="444"/>
    </location>
</feature>
<dbReference type="Proteomes" id="UP000774699">
    <property type="component" value="Unassembled WGS sequence"/>
</dbReference>
<reference evidence="8" key="1">
    <citation type="submission" date="2019-03" db="EMBL/GenBank/DDBJ databases">
        <title>Lake Tanganyika Metagenome-Assembled Genomes (MAGs).</title>
        <authorList>
            <person name="Tran P."/>
        </authorList>
    </citation>
    <scope>NUCLEOTIDE SEQUENCE</scope>
    <source>
        <strain evidence="8">M_DeepCast_50m_m2_156</strain>
    </source>
</reference>
<gene>
    <name evidence="8" type="ORF">FJY86_01840</name>
</gene>